<evidence type="ECO:0000259" key="6">
    <source>
        <dbReference type="Pfam" id="PF00107"/>
    </source>
</evidence>
<dbReference type="AlphaFoldDB" id="A0A133VJR1"/>
<protein>
    <recommendedName>
        <fullName evidence="6">Alcohol dehydrogenase-like C-terminal domain-containing protein</fullName>
    </recommendedName>
</protein>
<feature type="domain" description="Alcohol dehydrogenase-like C-terminal" evidence="6">
    <location>
        <begin position="159"/>
        <end position="278"/>
    </location>
</feature>
<keyword evidence="8" id="KW-1185">Reference proteome</keyword>
<dbReference type="PANTHER" id="PTHR43350:SF19">
    <property type="entry name" value="D-GULOSIDE 3-DEHYDROGENASE"/>
    <property type="match status" value="1"/>
</dbReference>
<dbReference type="SUPFAM" id="SSF50129">
    <property type="entry name" value="GroES-like"/>
    <property type="match status" value="1"/>
</dbReference>
<evidence type="ECO:0000256" key="1">
    <source>
        <dbReference type="ARBA" id="ARBA00001947"/>
    </source>
</evidence>
<evidence type="ECO:0000313" key="8">
    <source>
        <dbReference type="Proteomes" id="UP000070404"/>
    </source>
</evidence>
<dbReference type="InterPro" id="IPR011032">
    <property type="entry name" value="GroES-like_sf"/>
</dbReference>
<evidence type="ECO:0000256" key="4">
    <source>
        <dbReference type="ARBA" id="ARBA00022833"/>
    </source>
</evidence>
<keyword evidence="4" id="KW-0862">Zinc</keyword>
<dbReference type="EMBL" id="LHYF01000029">
    <property type="protein sequence ID" value="KXB06667.1"/>
    <property type="molecule type" value="Genomic_DNA"/>
</dbReference>
<accession>A0A133VJR1</accession>
<dbReference type="Proteomes" id="UP000070404">
    <property type="component" value="Unassembled WGS sequence"/>
</dbReference>
<dbReference type="CDD" id="cd08255">
    <property type="entry name" value="2-desacetyl-2-hydroxyethyl_bacteriochlorophyllide_like"/>
    <property type="match status" value="1"/>
</dbReference>
<evidence type="ECO:0000256" key="2">
    <source>
        <dbReference type="ARBA" id="ARBA00008072"/>
    </source>
</evidence>
<dbReference type="GO" id="GO:0016491">
    <property type="term" value="F:oxidoreductase activity"/>
    <property type="evidence" value="ECO:0007669"/>
    <property type="project" value="UniProtKB-KW"/>
</dbReference>
<comment type="similarity">
    <text evidence="2">Belongs to the zinc-containing alcohol dehydrogenase family.</text>
</comment>
<keyword evidence="5" id="KW-0560">Oxidoreductase</keyword>
<dbReference type="InterPro" id="IPR013149">
    <property type="entry name" value="ADH-like_C"/>
</dbReference>
<keyword evidence="3" id="KW-0479">Metal-binding</keyword>
<comment type="caution">
    <text evidence="7">The sequence shown here is derived from an EMBL/GenBank/DDBJ whole genome shotgun (WGS) entry which is preliminary data.</text>
</comment>
<reference evidence="7 8" key="1">
    <citation type="journal article" date="2016" name="Sci. Rep.">
        <title>Metabolic traits of an uncultured archaeal lineage -MSBL1- from brine pools of the Red Sea.</title>
        <authorList>
            <person name="Mwirichia R."/>
            <person name="Alam I."/>
            <person name="Rashid M."/>
            <person name="Vinu M."/>
            <person name="Ba-Alawi W."/>
            <person name="Anthony Kamau A."/>
            <person name="Kamanda Ngugi D."/>
            <person name="Goker M."/>
            <person name="Klenk H.P."/>
            <person name="Bajic V."/>
            <person name="Stingl U."/>
        </authorList>
    </citation>
    <scope>NUCLEOTIDE SEQUENCE [LARGE SCALE GENOMIC DNA]</scope>
    <source>
        <strain evidence="7">SCGC-AAA382C18</strain>
    </source>
</reference>
<gene>
    <name evidence="7" type="ORF">AKJ52_01845</name>
</gene>
<dbReference type="Gene3D" id="3.40.50.720">
    <property type="entry name" value="NAD(P)-binding Rossmann-like Domain"/>
    <property type="match status" value="1"/>
</dbReference>
<dbReference type="SUPFAM" id="SSF51735">
    <property type="entry name" value="NAD(P)-binding Rossmann-fold domains"/>
    <property type="match status" value="1"/>
</dbReference>
<dbReference type="Gene3D" id="3.90.180.10">
    <property type="entry name" value="Medium-chain alcohol dehydrogenases, catalytic domain"/>
    <property type="match status" value="2"/>
</dbReference>
<evidence type="ECO:0000313" key="7">
    <source>
        <dbReference type="EMBL" id="KXB06667.1"/>
    </source>
</evidence>
<evidence type="ECO:0000256" key="5">
    <source>
        <dbReference type="ARBA" id="ARBA00023002"/>
    </source>
</evidence>
<proteinExistence type="inferred from homology"/>
<organism evidence="7 8">
    <name type="scientific">candidate division MSBL1 archaeon SCGC-AAA382C18</name>
    <dbReference type="NCBI Taxonomy" id="1698281"/>
    <lineage>
        <taxon>Archaea</taxon>
        <taxon>Methanobacteriati</taxon>
        <taxon>Methanobacteriota</taxon>
        <taxon>candidate division MSBL1</taxon>
    </lineage>
</organism>
<comment type="cofactor">
    <cofactor evidence="1">
        <name>Zn(2+)</name>
        <dbReference type="ChEBI" id="CHEBI:29105"/>
    </cofactor>
</comment>
<dbReference type="Pfam" id="PF00107">
    <property type="entry name" value="ADH_zinc_N"/>
    <property type="match status" value="1"/>
</dbReference>
<dbReference type="GO" id="GO:0046872">
    <property type="term" value="F:metal ion binding"/>
    <property type="evidence" value="ECO:0007669"/>
    <property type="project" value="UniProtKB-KW"/>
</dbReference>
<sequence>MKRLSLYFSGPEEVEVREEKIEPPRGDSVLVENEFSAISSGTEMLFYLGRIEEDTIIDKGIGGLEKKFDYPFKYGYSSVGKVKEVGKEVSEEWKNKLVFSFHPHESRFITKTDNLIPIPSGIESEEAVFLPSIETAINLLMDGRPLIGENVLMMGQGIIGLLTTSLLNEMPLSSIVTSDRHQLRREMSEEMGAELSIKAEKNEEEFYLDDGLPDSGADLTYEITGNSDTLERAIRLTGLEGRIVIGSWYGDINSEIKLGTQFHRKRLKLISSQVSRINPEYSGRWDKERRLDLAWEYVRNMDLRKLITHEFSLKEAKKAYNLIEKDRRKILQAVFKY</sequence>
<dbReference type="InterPro" id="IPR036291">
    <property type="entry name" value="NAD(P)-bd_dom_sf"/>
</dbReference>
<name>A0A133VJR1_9EURY</name>
<evidence type="ECO:0000256" key="3">
    <source>
        <dbReference type="ARBA" id="ARBA00022723"/>
    </source>
</evidence>
<dbReference type="PANTHER" id="PTHR43350">
    <property type="entry name" value="NAD-DEPENDENT ALCOHOL DEHYDROGENASE"/>
    <property type="match status" value="1"/>
</dbReference>